<proteinExistence type="inferred from homology"/>
<dbReference type="EMBL" id="BAAFGK010000005">
    <property type="protein sequence ID" value="GAB0058429.1"/>
    <property type="molecule type" value="Genomic_DNA"/>
</dbReference>
<keyword evidence="4" id="KW-0720">Serine protease</keyword>
<accession>A0ABQ0CC34</accession>
<evidence type="ECO:0000313" key="6">
    <source>
        <dbReference type="EMBL" id="GAB0058429.1"/>
    </source>
</evidence>
<sequence>MKNESRQHLLLSGYARTERFRSPSSPQSSGSFRQVDRGRHGQVLMSQISSLKEYASSVCRDQEASGYEIDFGIRIQFRSQPDIELAFESLSRERQGIELLNVKRDGDVTCATVFVPDGKMDVFEKLIRDYLERDTAPSKKYPEGHPKNQNLVETIHEIRESAFDELWTDTSDAMPRTNDELIWWEIWLPLRGDGEATLRRFKTLASSIGFEVSLGSLRFLERIVLLMRGSKGQITRSLMLLNSIAELRRAKETAEFFDSQSQQEQREWVNDLLNRTHFSKDEDLPYVCVLDTGVNRGHPLLKQTLDSVDLHTIDPVWGVSDESGHGTELAGLSLFGDLTSVLETKDPIQVHHRLESVKLLRDDGDNNGRHHGYLTVEAVARPEIQAAHRRRVFSMAVTAKDNRDRGKPSAWSAAIDHLAADTQNNGLTPRLMVVSSGNVRENSAWVEYPSSNTTDSIHDPGQAWNAITVGAYTEKVRITENAQEYQPIAPSGAISPFSTTSMTWEKPWPLKPDVVLEGGNAARDILGAVWMPSLSLLTTHHKPEERLLSTTNATSAATALCARMAAQLMAAYPHFWPETIRAMIVHSAQWTDAMRRMFMTGGTPKEQYRLLIRHCGFGVPNLARAMWSASNSLTLIAQDELQPFEKKGNAAPSSRDMNLYELPWPISELDRLGSTAVEMRVTLSYFIEPNPAERGFKGRYKYESHGLRFQVKRPTETIGDFRFRVNKLARDEEEGTATGATDPGWLLGSQLRHLGSLHSDIWRGEAVKLAQLGVLAVFPALGWWKTRTGLERYHNKARYALVVSIHAPDVEVDLYNIVQNEILSKAAIVT</sequence>
<evidence type="ECO:0000256" key="3">
    <source>
        <dbReference type="ARBA" id="ARBA00022801"/>
    </source>
</evidence>
<comment type="similarity">
    <text evidence="1">Belongs to the peptidase S8 family.</text>
</comment>
<comment type="caution">
    <text evidence="6">The sequence shown here is derived from an EMBL/GenBank/DDBJ whole genome shotgun (WGS) entry which is preliminary data.</text>
</comment>
<organism evidence="6 7">
    <name type="scientific">Candidatus Magnetaquiglobus chichijimensis</name>
    <dbReference type="NCBI Taxonomy" id="3141448"/>
    <lineage>
        <taxon>Bacteria</taxon>
        <taxon>Pseudomonadati</taxon>
        <taxon>Pseudomonadota</taxon>
        <taxon>Magnetococcia</taxon>
        <taxon>Magnetococcales</taxon>
        <taxon>Candidatus Magnetaquicoccaceae</taxon>
        <taxon>Candidatus Magnetaquiglobus</taxon>
    </lineage>
</organism>
<evidence type="ECO:0000256" key="1">
    <source>
        <dbReference type="ARBA" id="ARBA00011073"/>
    </source>
</evidence>
<dbReference type="SUPFAM" id="SSF52743">
    <property type="entry name" value="Subtilisin-like"/>
    <property type="match status" value="1"/>
</dbReference>
<evidence type="ECO:0000256" key="4">
    <source>
        <dbReference type="ARBA" id="ARBA00022825"/>
    </source>
</evidence>
<dbReference type="InterPro" id="IPR050131">
    <property type="entry name" value="Peptidase_S8_subtilisin-like"/>
</dbReference>
<feature type="domain" description="Peptidase S8/S53" evidence="5">
    <location>
        <begin position="286"/>
        <end position="618"/>
    </location>
</feature>
<dbReference type="Proteomes" id="UP001628193">
    <property type="component" value="Unassembled WGS sequence"/>
</dbReference>
<dbReference type="PANTHER" id="PTHR43806">
    <property type="entry name" value="PEPTIDASE S8"/>
    <property type="match status" value="1"/>
</dbReference>
<dbReference type="Pfam" id="PF00082">
    <property type="entry name" value="Peptidase_S8"/>
    <property type="match status" value="1"/>
</dbReference>
<dbReference type="InterPro" id="IPR034074">
    <property type="entry name" value="Y4bN_pept_dom"/>
</dbReference>
<dbReference type="InterPro" id="IPR000209">
    <property type="entry name" value="Peptidase_S8/S53_dom"/>
</dbReference>
<dbReference type="CDD" id="cd04847">
    <property type="entry name" value="Peptidases_S8_Subtilisin_like_2"/>
    <property type="match status" value="1"/>
</dbReference>
<keyword evidence="3" id="KW-0378">Hydrolase</keyword>
<keyword evidence="2" id="KW-0645">Protease</keyword>
<evidence type="ECO:0000256" key="2">
    <source>
        <dbReference type="ARBA" id="ARBA00022670"/>
    </source>
</evidence>
<reference evidence="6 7" key="1">
    <citation type="submission" date="2024-09" db="EMBL/GenBank/DDBJ databases">
        <title>Draft genome sequence of Candidatus Magnetaquicoccaceae bacterium FCR-1.</title>
        <authorList>
            <person name="Shimoshige H."/>
            <person name="Shimamura S."/>
            <person name="Taoka A."/>
            <person name="Kobayashi H."/>
            <person name="Maekawa T."/>
        </authorList>
    </citation>
    <scope>NUCLEOTIDE SEQUENCE [LARGE SCALE GENOMIC DNA]</scope>
    <source>
        <strain evidence="6 7">FCR-1</strain>
    </source>
</reference>
<protein>
    <recommendedName>
        <fullName evidence="5">Peptidase S8/S53 domain-containing protein</fullName>
    </recommendedName>
</protein>
<dbReference type="PANTHER" id="PTHR43806:SF11">
    <property type="entry name" value="CEREVISIN-RELATED"/>
    <property type="match status" value="1"/>
</dbReference>
<name>A0ABQ0CC34_9PROT</name>
<dbReference type="Gene3D" id="3.40.50.200">
    <property type="entry name" value="Peptidase S8/S53 domain"/>
    <property type="match status" value="1"/>
</dbReference>
<gene>
    <name evidence="6" type="ORF">SIID45300_02778</name>
</gene>
<evidence type="ECO:0000259" key="5">
    <source>
        <dbReference type="Pfam" id="PF00082"/>
    </source>
</evidence>
<evidence type="ECO:0000313" key="7">
    <source>
        <dbReference type="Proteomes" id="UP001628193"/>
    </source>
</evidence>
<dbReference type="InterPro" id="IPR036852">
    <property type="entry name" value="Peptidase_S8/S53_dom_sf"/>
</dbReference>
<keyword evidence="7" id="KW-1185">Reference proteome</keyword>